<dbReference type="Pfam" id="PF17056">
    <property type="entry name" value="KRE1"/>
    <property type="match status" value="1"/>
</dbReference>
<evidence type="ECO:0000313" key="3">
    <source>
        <dbReference type="Proteomes" id="UP000016924"/>
    </source>
</evidence>
<dbReference type="RefSeq" id="XP_007784805.1">
    <property type="nucleotide sequence ID" value="XM_007786615.1"/>
</dbReference>
<dbReference type="GeneID" id="19906059"/>
<dbReference type="HOGENOM" id="CLU_1481907_0_0_1"/>
<dbReference type="Proteomes" id="UP000016924">
    <property type="component" value="Unassembled WGS sequence"/>
</dbReference>
<keyword evidence="1" id="KW-0732">Signal</keyword>
<keyword evidence="3" id="KW-1185">Reference proteome</keyword>
<dbReference type="GO" id="GO:0031505">
    <property type="term" value="P:fungal-type cell wall organization"/>
    <property type="evidence" value="ECO:0007669"/>
    <property type="project" value="InterPro"/>
</dbReference>
<accession>R7Z5V6</accession>
<proteinExistence type="predicted"/>
<feature type="chain" id="PRO_5004451169" evidence="1">
    <location>
        <begin position="20"/>
        <end position="182"/>
    </location>
</feature>
<protein>
    <submittedName>
        <fullName evidence="2">Uncharacterized protein</fullName>
    </submittedName>
</protein>
<reference evidence="3" key="1">
    <citation type="submission" date="2012-06" db="EMBL/GenBank/DDBJ databases">
        <title>The genome sequence of Coniosporium apollinis CBS 100218.</title>
        <authorList>
            <consortium name="The Broad Institute Genome Sequencing Platform"/>
            <person name="Cuomo C."/>
            <person name="Gorbushina A."/>
            <person name="Noack S."/>
            <person name="Walker B."/>
            <person name="Young S.K."/>
            <person name="Zeng Q."/>
            <person name="Gargeya S."/>
            <person name="Fitzgerald M."/>
            <person name="Haas B."/>
            <person name="Abouelleil A."/>
            <person name="Alvarado L."/>
            <person name="Arachchi H.M."/>
            <person name="Berlin A.M."/>
            <person name="Chapman S.B."/>
            <person name="Goldberg J."/>
            <person name="Griggs A."/>
            <person name="Gujja S."/>
            <person name="Hansen M."/>
            <person name="Howarth C."/>
            <person name="Imamovic A."/>
            <person name="Larimer J."/>
            <person name="McCowan C."/>
            <person name="Montmayeur A."/>
            <person name="Murphy C."/>
            <person name="Neiman D."/>
            <person name="Pearson M."/>
            <person name="Priest M."/>
            <person name="Roberts A."/>
            <person name="Saif S."/>
            <person name="Shea T."/>
            <person name="Sisk P."/>
            <person name="Sykes S."/>
            <person name="Wortman J."/>
            <person name="Nusbaum C."/>
            <person name="Birren B."/>
        </authorList>
    </citation>
    <scope>NUCLEOTIDE SEQUENCE [LARGE SCALE GENOMIC DNA]</scope>
    <source>
        <strain evidence="3">CBS 100218</strain>
    </source>
</reference>
<dbReference type="OrthoDB" id="5406216at2759"/>
<dbReference type="AlphaFoldDB" id="R7Z5V6"/>
<evidence type="ECO:0000313" key="2">
    <source>
        <dbReference type="EMBL" id="EON69488.1"/>
    </source>
</evidence>
<name>R7Z5V6_CONA1</name>
<dbReference type="EMBL" id="JH767615">
    <property type="protein sequence ID" value="EON69488.1"/>
    <property type="molecule type" value="Genomic_DNA"/>
</dbReference>
<evidence type="ECO:0000256" key="1">
    <source>
        <dbReference type="SAM" id="SignalP"/>
    </source>
</evidence>
<dbReference type="STRING" id="1168221.R7Z5V6"/>
<dbReference type="OMA" id="MFARQCR"/>
<feature type="signal peptide" evidence="1">
    <location>
        <begin position="1"/>
        <end position="19"/>
    </location>
</feature>
<organism evidence="2 3">
    <name type="scientific">Coniosporium apollinis (strain CBS 100218)</name>
    <name type="common">Rock-inhabiting black yeast</name>
    <dbReference type="NCBI Taxonomy" id="1168221"/>
    <lineage>
        <taxon>Eukaryota</taxon>
        <taxon>Fungi</taxon>
        <taxon>Dikarya</taxon>
        <taxon>Ascomycota</taxon>
        <taxon>Pezizomycotina</taxon>
        <taxon>Dothideomycetes</taxon>
        <taxon>Dothideomycetes incertae sedis</taxon>
        <taxon>Coniosporium</taxon>
    </lineage>
</organism>
<dbReference type="InterPro" id="IPR031452">
    <property type="entry name" value="Kre1"/>
</dbReference>
<sequence>MRLTHLTPLLLSSLVASIAVPPSPASSSDGSIAPVTAAPSIPTATLAAPAAPTDGPLDEVDDLELRAIVTAAPAAQPTPAAVPAGAAGPAPFITSWWAPTVLPDGATTWVQLVFTQTYNAVPEQLPTPNKGVVGMGTLTGEVGVVRTSVPKYKNGGGRTEMGWRGPAVAAGLAVIGAVGMVW</sequence>
<gene>
    <name evidence="2" type="ORF">W97_08748</name>
</gene>